<name>A0ABP9VRU1_9BACT</name>
<gene>
    <name evidence="2" type="ORF">Rcae01_03341</name>
</gene>
<evidence type="ECO:0000256" key="1">
    <source>
        <dbReference type="SAM" id="SignalP"/>
    </source>
</evidence>
<sequence length="351" mass="40566">MRFRTLATFLFLLCQPILAASLWGEESKSDQDTVDLVYQGITDLTLLRDDVLKRYTLMVTGESHKSYDASIKSRVPLRINRIYDLQARLKSTSFKYVASGAVLGVEQTNRPYECQFWRELLQCGLVMKANYGSASARGYKVRQKDETTKNFLEKNLVESIGFDPFDDLVLHPMFLRNPMNQYGWIERIFFTKSKLLSAETITQGDIRSKWQLNEPYGNFDIELTQSKAYGYLPTHVKYTSTSKEHPHLYGETEIKWKKHTGSGKYLPYVINAAAGGLFTGLTKEQHNWVFDWRLGKEIPDDFFDCDSEDFRLQFSPLYDFYFDTFAKPGGYLAGTPWKTPEEILPKDEPTN</sequence>
<keyword evidence="3" id="KW-1185">Reference proteome</keyword>
<reference evidence="2 3" key="1">
    <citation type="submission" date="2024-02" db="EMBL/GenBank/DDBJ databases">
        <title>Rhodopirellula caenicola NBRC 110016.</title>
        <authorList>
            <person name="Ichikawa N."/>
            <person name="Katano-Makiyama Y."/>
            <person name="Hidaka K."/>
        </authorList>
    </citation>
    <scope>NUCLEOTIDE SEQUENCE [LARGE SCALE GENOMIC DNA]</scope>
    <source>
        <strain evidence="2 3">NBRC 110016</strain>
    </source>
</reference>
<evidence type="ECO:0000313" key="2">
    <source>
        <dbReference type="EMBL" id="GAA5507883.1"/>
    </source>
</evidence>
<keyword evidence="1" id="KW-0732">Signal</keyword>
<accession>A0ABP9VRU1</accession>
<feature type="signal peptide" evidence="1">
    <location>
        <begin position="1"/>
        <end position="19"/>
    </location>
</feature>
<dbReference type="Proteomes" id="UP001416858">
    <property type="component" value="Unassembled WGS sequence"/>
</dbReference>
<evidence type="ECO:0000313" key="3">
    <source>
        <dbReference type="Proteomes" id="UP001416858"/>
    </source>
</evidence>
<dbReference type="EMBL" id="BAABRO010000007">
    <property type="protein sequence ID" value="GAA5507883.1"/>
    <property type="molecule type" value="Genomic_DNA"/>
</dbReference>
<organism evidence="2 3">
    <name type="scientific">Novipirellula caenicola</name>
    <dbReference type="NCBI Taxonomy" id="1536901"/>
    <lineage>
        <taxon>Bacteria</taxon>
        <taxon>Pseudomonadati</taxon>
        <taxon>Planctomycetota</taxon>
        <taxon>Planctomycetia</taxon>
        <taxon>Pirellulales</taxon>
        <taxon>Pirellulaceae</taxon>
        <taxon>Novipirellula</taxon>
    </lineage>
</organism>
<comment type="caution">
    <text evidence="2">The sequence shown here is derived from an EMBL/GenBank/DDBJ whole genome shotgun (WGS) entry which is preliminary data.</text>
</comment>
<proteinExistence type="predicted"/>
<protein>
    <submittedName>
        <fullName evidence="2">Uncharacterized protein</fullName>
    </submittedName>
</protein>
<feature type="chain" id="PRO_5045710709" evidence="1">
    <location>
        <begin position="20"/>
        <end position="351"/>
    </location>
</feature>
<dbReference type="RefSeq" id="WP_345684726.1">
    <property type="nucleotide sequence ID" value="NZ_BAABRO010000007.1"/>
</dbReference>